<organism evidence="1 2">
    <name type="scientific">Crocodylus porosus</name>
    <name type="common">Saltwater crocodile</name>
    <name type="synonym">Estuarine crocodile</name>
    <dbReference type="NCBI Taxonomy" id="8502"/>
    <lineage>
        <taxon>Eukaryota</taxon>
        <taxon>Metazoa</taxon>
        <taxon>Chordata</taxon>
        <taxon>Craniata</taxon>
        <taxon>Vertebrata</taxon>
        <taxon>Euteleostomi</taxon>
        <taxon>Archelosauria</taxon>
        <taxon>Archosauria</taxon>
        <taxon>Crocodylia</taxon>
        <taxon>Longirostres</taxon>
        <taxon>Crocodylidae</taxon>
        <taxon>Crocodylus</taxon>
    </lineage>
</organism>
<protein>
    <submittedName>
        <fullName evidence="1">Armadillo like helical domain containing 1</fullName>
    </submittedName>
</protein>
<dbReference type="PANTHER" id="PTHR34258">
    <property type="entry name" value="ARMADILLO-LIKE HELICAL DOMAIN CONTAINING PROTEIN 1"/>
    <property type="match status" value="1"/>
</dbReference>
<dbReference type="CTD" id="339541"/>
<dbReference type="InterPro" id="IPR041090">
    <property type="entry name" value="DUF5578"/>
</dbReference>
<dbReference type="GeneTree" id="ENSGT00390000001593"/>
<dbReference type="Pfam" id="PF17741">
    <property type="entry name" value="DUF5578"/>
    <property type="match status" value="1"/>
</dbReference>
<gene>
    <name evidence="1" type="primary">ARMH1</name>
</gene>
<dbReference type="OMA" id="ETICECY"/>
<reference evidence="1" key="1">
    <citation type="submission" date="2025-08" db="UniProtKB">
        <authorList>
            <consortium name="Ensembl"/>
        </authorList>
    </citation>
    <scope>IDENTIFICATION</scope>
</reference>
<proteinExistence type="predicted"/>
<dbReference type="Gene3D" id="1.25.10.10">
    <property type="entry name" value="Leucine-rich Repeat Variant"/>
    <property type="match status" value="1"/>
</dbReference>
<dbReference type="OrthoDB" id="278163at2759"/>
<dbReference type="GO" id="GO:0005829">
    <property type="term" value="C:cytosol"/>
    <property type="evidence" value="ECO:0007669"/>
    <property type="project" value="Ensembl"/>
</dbReference>
<accession>A0A7M4FJN7</accession>
<evidence type="ECO:0000313" key="1">
    <source>
        <dbReference type="Ensembl" id="ENSCPRP00005025158.1"/>
    </source>
</evidence>
<dbReference type="KEGG" id="cpoo:109307399"/>
<reference evidence="1" key="2">
    <citation type="submission" date="2025-09" db="UniProtKB">
        <authorList>
            <consortium name="Ensembl"/>
        </authorList>
    </citation>
    <scope>IDENTIFICATION</scope>
</reference>
<keyword evidence="2" id="KW-1185">Reference proteome</keyword>
<dbReference type="Proteomes" id="UP000594220">
    <property type="component" value="Unplaced"/>
</dbReference>
<dbReference type="InterPro" id="IPR011989">
    <property type="entry name" value="ARM-like"/>
</dbReference>
<dbReference type="Ensembl" id="ENSCPRT00005029355.1">
    <property type="protein sequence ID" value="ENSCPRP00005025158.1"/>
    <property type="gene ID" value="ENSCPRG00005017447.1"/>
</dbReference>
<dbReference type="GeneID" id="109307399"/>
<dbReference type="InterPro" id="IPR016024">
    <property type="entry name" value="ARM-type_fold"/>
</dbReference>
<sequence length="419" mass="46328">MTSAKEQAAIGRLLAFLQKWDNAGRAARSHILDNFIEGNQGKTGPELELEFLQGASLFLARLTAWLRLSYMNGTCLDQLLKAIGIFLSAASGHRYLIEFLEVGGVLTLLEILGLSQLKEEDKKESIKLLQLVANAGRKYKELICESYGVQSIAEFMASSKSEKTQRQVQILLDSLGHGNPKYQNQVYKGLIALLPCTSPHAQQLSLQTLRVVQAIVGKSHPNIVEAVLGVLRSVELEVQYEAIQLIKDLMSYDVRPALLQGLVALLKPPRREAVKTQAKTLGDAATFDLTESLPVYVQQAAAAKAIGILAKSLTDLAKELVQLRVVHGLMCAMGNQDHATSQRQASITLAHFVQTFPVVEEHVREAIGEPLFQLFMRDPKSLYMNMDAVQTDILVSNKVDIPGSLLCLERMQQKEEAWE</sequence>
<dbReference type="PANTHER" id="PTHR34258:SF1">
    <property type="entry name" value="ARMADILLO-LIKE HELICAL DOMAIN CONTAINING PROTEIN 1"/>
    <property type="match status" value="1"/>
</dbReference>
<dbReference type="AlphaFoldDB" id="A0A7M4FJN7"/>
<name>A0A7M4FJN7_CROPO</name>
<dbReference type="SUPFAM" id="SSF48371">
    <property type="entry name" value="ARM repeat"/>
    <property type="match status" value="1"/>
</dbReference>
<evidence type="ECO:0000313" key="2">
    <source>
        <dbReference type="Proteomes" id="UP000594220"/>
    </source>
</evidence>
<dbReference type="GO" id="GO:0005886">
    <property type="term" value="C:plasma membrane"/>
    <property type="evidence" value="ECO:0007669"/>
    <property type="project" value="Ensembl"/>
</dbReference>